<dbReference type="SUPFAM" id="SSF82866">
    <property type="entry name" value="Multidrug efflux transporter AcrB transmembrane domain"/>
    <property type="match status" value="2"/>
</dbReference>
<organism evidence="3 4">
    <name type="scientific">Acanthopleuribacter pedis</name>
    <dbReference type="NCBI Taxonomy" id="442870"/>
    <lineage>
        <taxon>Bacteria</taxon>
        <taxon>Pseudomonadati</taxon>
        <taxon>Acidobacteriota</taxon>
        <taxon>Holophagae</taxon>
        <taxon>Acanthopleuribacterales</taxon>
        <taxon>Acanthopleuribacteraceae</taxon>
        <taxon>Acanthopleuribacter</taxon>
    </lineage>
</organism>
<dbReference type="PANTHER" id="PTHR32063:SF33">
    <property type="entry name" value="RND SUPERFAMILY EFFLUX PUMP PERMEASE COMPONENT"/>
    <property type="match status" value="1"/>
</dbReference>
<evidence type="ECO:0000256" key="2">
    <source>
        <dbReference type="SAM" id="Phobius"/>
    </source>
</evidence>
<reference evidence="3" key="1">
    <citation type="submission" date="2021-03" db="EMBL/GenBank/DDBJ databases">
        <authorList>
            <person name="Wang G."/>
        </authorList>
    </citation>
    <scope>NUCLEOTIDE SEQUENCE</scope>
    <source>
        <strain evidence="3">KCTC 12899</strain>
    </source>
</reference>
<evidence type="ECO:0000256" key="1">
    <source>
        <dbReference type="SAM" id="Coils"/>
    </source>
</evidence>
<keyword evidence="2" id="KW-1133">Transmembrane helix</keyword>
<feature type="transmembrane region" description="Helical" evidence="2">
    <location>
        <begin position="12"/>
        <end position="30"/>
    </location>
</feature>
<dbReference type="PANTHER" id="PTHR32063">
    <property type="match status" value="1"/>
</dbReference>
<sequence>MHFLTEWFTRNPVAANLLTMLTLVAAVFSVQSMRIEGFPALPPSSVTVTTVYPGSVAEQVDRGLTRKVEKALEGMPGLKKTAAISEDGVSSVWAQKESDFDMDRFQNEIRTRIDAIATLPQGAERPIVTRDEFNVEALIVQVYGDVDRETLQKVAREVRDELQAHPKITKMNTFGLLPYEVRIEVDDDRLRTFGLSLNDVTNAIHNASLDYRTGEIKSDAGKVIVRADEKAFHYSDFAAVPVRNFADGTVVTVADVAEIIDGFQDEPTFSRFQGHAAVGMQIFTSKKGHLMEVSKAAHEIKDRVAARLPEGVSVDIWGEYSIYMQDRLSLLAENAWQGLLIVFVLLALFLEVRLAFWVAMGVPISIAGALVVMGDHALGHSLNDITTFGMIIVLGILVDDAIVVGESVYEERLRGGDPVQATINGVHRVSTATVFGCLTTISAFAPLLMMNSDIGKIFSGFSVVVIIALIASLIESKFILPAHLAAISLGQESKRGLSLWWSRLQDRVAAGLQFVNLRLYQPLLGRALEHRYSALLLFLTLALGGLGAIANGWVRTVFFPEVPGQIISVRLKMEGASPLHLTTAHLERIEAAAEDLNRRHMQAQGNDTPPIARIMTALMGPFDAEIYAELQPETARVLSTNETIDQWREAVGRLEGVEELSFSGSFETGGGFVVELEARQNEVLSQAVAVFTDRLAALDGVNDVRHDLDSGSPSIRLKLKPEARHLGLTTADLAAQIGDAFGGIEVQRVQRDAEEVKVIVQYREQRRRDMRDILDTRVLTHQGRWVPLPLVAELESSYVPASVNRQNGRRVAQVRANLDKDQISGAEAFAWIQAELEPELRRTFPDLVIRGAGELEEMGEMRGNLKRALWFILILIYVLLAIPLKSYTQPFVIMAVIPFGFIGAVVGHWFHGASLSVLSFFGMLAVTGVVVNDSLVLLTRFNELYRQGMPLKEALIQAGRSRFRAILLTTVTTCCGLMPLLSETSEQAQYLIPAAISLAWGEIFATPITLLIVPVMLHLGVDLGRFVRK</sequence>
<name>A0A8J7QBC6_9BACT</name>
<feature type="transmembrane region" description="Helical" evidence="2">
    <location>
        <begin position="355"/>
        <end position="373"/>
    </location>
</feature>
<dbReference type="RefSeq" id="WP_207860509.1">
    <property type="nucleotide sequence ID" value="NZ_JAFREP010000018.1"/>
</dbReference>
<dbReference type="Gene3D" id="3.30.2090.10">
    <property type="entry name" value="Multidrug efflux transporter AcrB TolC docking domain, DN and DC subdomains"/>
    <property type="match status" value="2"/>
</dbReference>
<dbReference type="EMBL" id="JAFREP010000018">
    <property type="protein sequence ID" value="MBO1320554.1"/>
    <property type="molecule type" value="Genomic_DNA"/>
</dbReference>
<feature type="transmembrane region" description="Helical" evidence="2">
    <location>
        <begin position="994"/>
        <end position="1019"/>
    </location>
</feature>
<keyword evidence="2" id="KW-0812">Transmembrane</keyword>
<keyword evidence="1" id="KW-0175">Coiled coil</keyword>
<feature type="transmembrane region" description="Helical" evidence="2">
    <location>
        <begin position="532"/>
        <end position="554"/>
    </location>
</feature>
<dbReference type="Gene3D" id="3.30.70.1430">
    <property type="entry name" value="Multidrug efflux transporter AcrB pore domain"/>
    <property type="match status" value="2"/>
</dbReference>
<dbReference type="Proteomes" id="UP000664417">
    <property type="component" value="Unassembled WGS sequence"/>
</dbReference>
<gene>
    <name evidence="3" type="ORF">J3U88_18905</name>
</gene>
<keyword evidence="4" id="KW-1185">Reference proteome</keyword>
<feature type="transmembrane region" description="Helical" evidence="2">
    <location>
        <begin position="917"/>
        <end position="942"/>
    </location>
</feature>
<proteinExistence type="predicted"/>
<feature type="transmembrane region" description="Helical" evidence="2">
    <location>
        <begin position="385"/>
        <end position="409"/>
    </location>
</feature>
<feature type="transmembrane region" description="Helical" evidence="2">
    <location>
        <begin position="429"/>
        <end position="450"/>
    </location>
</feature>
<feature type="transmembrane region" description="Helical" evidence="2">
    <location>
        <begin position="868"/>
        <end position="884"/>
    </location>
</feature>
<dbReference type="Pfam" id="PF00873">
    <property type="entry name" value="ACR_tran"/>
    <property type="match status" value="1"/>
</dbReference>
<feature type="coiled-coil region" evidence="1">
    <location>
        <begin position="579"/>
        <end position="606"/>
    </location>
</feature>
<evidence type="ECO:0000313" key="3">
    <source>
        <dbReference type="EMBL" id="MBO1320554.1"/>
    </source>
</evidence>
<dbReference type="SUPFAM" id="SSF82714">
    <property type="entry name" value="Multidrug efflux transporter AcrB TolC docking domain, DN and DC subdomains"/>
    <property type="match status" value="2"/>
</dbReference>
<dbReference type="Gene3D" id="3.30.70.1320">
    <property type="entry name" value="Multidrug efflux transporter AcrB pore domain like"/>
    <property type="match status" value="1"/>
</dbReference>
<feature type="transmembrane region" description="Helical" evidence="2">
    <location>
        <begin position="457"/>
        <end position="480"/>
    </location>
</feature>
<keyword evidence="2" id="KW-0472">Membrane</keyword>
<dbReference type="AlphaFoldDB" id="A0A8J7QBC6"/>
<dbReference type="InterPro" id="IPR001036">
    <property type="entry name" value="Acrflvin-R"/>
</dbReference>
<comment type="caution">
    <text evidence="3">The sequence shown here is derived from an EMBL/GenBank/DDBJ whole genome shotgun (WGS) entry which is preliminary data.</text>
</comment>
<protein>
    <submittedName>
        <fullName evidence="3">Efflux RND transporter permease subunit</fullName>
    </submittedName>
</protein>
<feature type="transmembrane region" description="Helical" evidence="2">
    <location>
        <begin position="963"/>
        <end position="982"/>
    </location>
</feature>
<accession>A0A8J7QBC6</accession>
<dbReference type="Gene3D" id="1.20.1640.10">
    <property type="entry name" value="Multidrug efflux transporter AcrB transmembrane domain"/>
    <property type="match status" value="2"/>
</dbReference>
<dbReference type="InterPro" id="IPR027463">
    <property type="entry name" value="AcrB_DN_DC_subdom"/>
</dbReference>
<dbReference type="GO" id="GO:0005886">
    <property type="term" value="C:plasma membrane"/>
    <property type="evidence" value="ECO:0007669"/>
    <property type="project" value="TreeGrafter"/>
</dbReference>
<dbReference type="SUPFAM" id="SSF82693">
    <property type="entry name" value="Multidrug efflux transporter AcrB pore domain, PN1, PN2, PC1 and PC2 subdomains"/>
    <property type="match status" value="2"/>
</dbReference>
<dbReference type="GO" id="GO:0042910">
    <property type="term" value="F:xenobiotic transmembrane transporter activity"/>
    <property type="evidence" value="ECO:0007669"/>
    <property type="project" value="TreeGrafter"/>
</dbReference>
<feature type="transmembrane region" description="Helical" evidence="2">
    <location>
        <begin position="891"/>
        <end position="911"/>
    </location>
</feature>
<feature type="transmembrane region" description="Helical" evidence="2">
    <location>
        <begin position="330"/>
        <end position="349"/>
    </location>
</feature>
<evidence type="ECO:0000313" key="4">
    <source>
        <dbReference type="Proteomes" id="UP000664417"/>
    </source>
</evidence>
<dbReference type="PRINTS" id="PR00702">
    <property type="entry name" value="ACRIFLAVINRP"/>
</dbReference>
<dbReference type="Gene3D" id="3.30.70.1440">
    <property type="entry name" value="Multidrug efflux transporter AcrB pore domain"/>
    <property type="match status" value="1"/>
</dbReference>